<sequence>MFSGIQGELNGGGFSFGHKSSSARCTGCEMFPLKLAVPFSMAEESIFHACCVFVRSVEFDFLPSSSGF</sequence>
<reference evidence="1 2" key="1">
    <citation type="submission" date="2018-07" db="EMBL/GenBank/DDBJ databases">
        <title>A draft genome of a endophytic bacteria, a new species of Pedobacter.</title>
        <authorList>
            <person name="Zhang Z.D."/>
            <person name="Chen Z.J."/>
        </authorList>
    </citation>
    <scope>NUCLEOTIDE SEQUENCE [LARGE SCALE GENOMIC DNA]</scope>
    <source>
        <strain evidence="1 2">RS10</strain>
    </source>
</reference>
<comment type="caution">
    <text evidence="1">The sequence shown here is derived from an EMBL/GenBank/DDBJ whole genome shotgun (WGS) entry which is preliminary data.</text>
</comment>
<protein>
    <submittedName>
        <fullName evidence="1">Uncharacterized protein</fullName>
    </submittedName>
</protein>
<dbReference type="Proteomes" id="UP000252081">
    <property type="component" value="Unassembled WGS sequence"/>
</dbReference>
<evidence type="ECO:0000313" key="2">
    <source>
        <dbReference type="Proteomes" id="UP000252081"/>
    </source>
</evidence>
<accession>A0A366LCX6</accession>
<dbReference type="AlphaFoldDB" id="A0A366LCX6"/>
<name>A0A366LCX6_9SPHI</name>
<keyword evidence="2" id="KW-1185">Reference proteome</keyword>
<dbReference type="EMBL" id="QNQU01000001">
    <property type="protein sequence ID" value="RBQ11731.1"/>
    <property type="molecule type" value="Genomic_DNA"/>
</dbReference>
<gene>
    <name evidence="1" type="ORF">DRW42_00165</name>
</gene>
<proteinExistence type="predicted"/>
<evidence type="ECO:0000313" key="1">
    <source>
        <dbReference type="EMBL" id="RBQ11731.1"/>
    </source>
</evidence>
<organism evidence="1 2">
    <name type="scientific">Pedobacter miscanthi</name>
    <dbReference type="NCBI Taxonomy" id="2259170"/>
    <lineage>
        <taxon>Bacteria</taxon>
        <taxon>Pseudomonadati</taxon>
        <taxon>Bacteroidota</taxon>
        <taxon>Sphingobacteriia</taxon>
        <taxon>Sphingobacteriales</taxon>
        <taxon>Sphingobacteriaceae</taxon>
        <taxon>Pedobacter</taxon>
    </lineage>
</organism>